<proteinExistence type="predicted"/>
<name>A0AAN7U4C1_9PEZI</name>
<evidence type="ECO:0000313" key="3">
    <source>
        <dbReference type="Proteomes" id="UP001305414"/>
    </source>
</evidence>
<dbReference type="InterPro" id="IPR045518">
    <property type="entry name" value="2EXR"/>
</dbReference>
<feature type="domain" description="2EXR" evidence="1">
    <location>
        <begin position="6"/>
        <end position="128"/>
    </location>
</feature>
<dbReference type="PANTHER" id="PTHR35910">
    <property type="entry name" value="2EXR DOMAIN-CONTAINING PROTEIN"/>
    <property type="match status" value="1"/>
</dbReference>
<dbReference type="Pfam" id="PF20150">
    <property type="entry name" value="2EXR"/>
    <property type="match status" value="1"/>
</dbReference>
<dbReference type="Proteomes" id="UP001305414">
    <property type="component" value="Unassembled WGS sequence"/>
</dbReference>
<dbReference type="PANTHER" id="PTHR35910:SF1">
    <property type="entry name" value="2EXR DOMAIN-CONTAINING PROTEIN"/>
    <property type="match status" value="1"/>
</dbReference>
<reference evidence="2 3" key="1">
    <citation type="submission" date="2023-10" db="EMBL/GenBank/DDBJ databases">
        <title>Draft genome sequence of Xylaria bambusicola isolate GMP-LS, the root and basal stem rot pathogen of sugarcane in Indonesia.</title>
        <authorList>
            <person name="Selvaraj P."/>
            <person name="Muralishankar V."/>
            <person name="Muruganantham S."/>
            <person name="Sp S."/>
            <person name="Haryani S."/>
            <person name="Lau K.J.X."/>
            <person name="Naqvi N.I."/>
        </authorList>
    </citation>
    <scope>NUCLEOTIDE SEQUENCE [LARGE SCALE GENOMIC DNA]</scope>
    <source>
        <strain evidence="2">GMP-LS</strain>
    </source>
</reference>
<keyword evidence="3" id="KW-1185">Reference proteome</keyword>
<protein>
    <recommendedName>
        <fullName evidence="1">2EXR domain-containing protein</fullName>
    </recommendedName>
</protein>
<organism evidence="2 3">
    <name type="scientific">Xylaria bambusicola</name>
    <dbReference type="NCBI Taxonomy" id="326684"/>
    <lineage>
        <taxon>Eukaryota</taxon>
        <taxon>Fungi</taxon>
        <taxon>Dikarya</taxon>
        <taxon>Ascomycota</taxon>
        <taxon>Pezizomycotina</taxon>
        <taxon>Sordariomycetes</taxon>
        <taxon>Xylariomycetidae</taxon>
        <taxon>Xylariales</taxon>
        <taxon>Xylariaceae</taxon>
        <taxon>Xylaria</taxon>
    </lineage>
</organism>
<gene>
    <name evidence="2" type="ORF">RRF57_000991</name>
</gene>
<comment type="caution">
    <text evidence="2">The sequence shown here is derived from an EMBL/GenBank/DDBJ whole genome shotgun (WGS) entry which is preliminary data.</text>
</comment>
<sequence length="354" mass="41592">MPRRRFPQFSRLPTELRYEIWSFHGLPRGPMLHTISPGRLATSVVMTSVAMDIHNEDYMIDLPTIWASIQVSHEARKVVLAGRELQWFKQDRVLKTRGFTGGVCNIYEKKKRHPSVHNFFFVNWDIDMFYFRRGLQHHIGNLFDEKYTREIKHIAVEVNGPAEARGALHAPSYDEILGDISPFPTSFFRFFLPSVKTVYLAMSFYAVHQICSYMTRRPLDGYDDDMNLQFRGDFDIQMEPEQEIEHKNLIHLWPSGDFGFHHIEASGRYYRNPIRYTPGRMPYLQPQAQGSFEDWVKEMVSQAQIEAEKDLRRFPKFKMVMDHNGSYETLIKGYHRCNVGVVPVNKPCASYQRR</sequence>
<accession>A0AAN7U4C1</accession>
<evidence type="ECO:0000259" key="1">
    <source>
        <dbReference type="Pfam" id="PF20150"/>
    </source>
</evidence>
<dbReference type="EMBL" id="JAWHQM010000002">
    <property type="protein sequence ID" value="KAK5625275.1"/>
    <property type="molecule type" value="Genomic_DNA"/>
</dbReference>
<dbReference type="AlphaFoldDB" id="A0AAN7U4C1"/>
<evidence type="ECO:0000313" key="2">
    <source>
        <dbReference type="EMBL" id="KAK5625275.1"/>
    </source>
</evidence>